<dbReference type="Proteomes" id="UP000051681">
    <property type="component" value="Unassembled WGS sequence"/>
</dbReference>
<reference evidence="1 2" key="1">
    <citation type="submission" date="2015-09" db="EMBL/GenBank/DDBJ databases">
        <authorList>
            <consortium name="Swine Surveillance"/>
        </authorList>
    </citation>
    <scope>NUCLEOTIDE SEQUENCE [LARGE SCALE GENOMIC DNA]</scope>
    <source>
        <strain evidence="1 2">CECT 8383</strain>
    </source>
</reference>
<keyword evidence="2" id="KW-1185">Reference proteome</keyword>
<dbReference type="STRING" id="340021.TM5383_03007"/>
<gene>
    <name evidence="1" type="ORF">TM5383_03007</name>
</gene>
<organism evidence="1 2">
    <name type="scientific">Thalassovita mediterranea</name>
    <dbReference type="NCBI Taxonomy" id="340021"/>
    <lineage>
        <taxon>Bacteria</taxon>
        <taxon>Pseudomonadati</taxon>
        <taxon>Pseudomonadota</taxon>
        <taxon>Alphaproteobacteria</taxon>
        <taxon>Rhodobacterales</taxon>
        <taxon>Roseobacteraceae</taxon>
        <taxon>Thalassovita</taxon>
    </lineage>
</organism>
<evidence type="ECO:0000313" key="2">
    <source>
        <dbReference type="Proteomes" id="UP000051681"/>
    </source>
</evidence>
<sequence length="90" mass="9153">MHIAALPRRLGTIATVVLCGATLIGCGVTDIPDRASTAAHLAPYPALVPIEVALAGTQAPQLDADSDAALTARANRLRARANSLRAQNGG</sequence>
<dbReference type="AlphaFoldDB" id="A0A0P1GSV8"/>
<proteinExistence type="predicted"/>
<evidence type="ECO:0000313" key="1">
    <source>
        <dbReference type="EMBL" id="CUH85769.1"/>
    </source>
</evidence>
<accession>A0A0P1GSV8</accession>
<protein>
    <submittedName>
        <fullName evidence="1">Uncharacterized protein</fullName>
    </submittedName>
</protein>
<name>A0A0P1GSV8_9RHOB</name>
<dbReference type="EMBL" id="CYSF01000017">
    <property type="protein sequence ID" value="CUH85769.1"/>
    <property type="molecule type" value="Genomic_DNA"/>
</dbReference>